<dbReference type="InterPro" id="IPR036322">
    <property type="entry name" value="WD40_repeat_dom_sf"/>
</dbReference>
<organism evidence="4 5">
    <name type="scientific">Trichinella nativa</name>
    <dbReference type="NCBI Taxonomy" id="6335"/>
    <lineage>
        <taxon>Eukaryota</taxon>
        <taxon>Metazoa</taxon>
        <taxon>Ecdysozoa</taxon>
        <taxon>Nematoda</taxon>
        <taxon>Enoplea</taxon>
        <taxon>Dorylaimia</taxon>
        <taxon>Trichinellida</taxon>
        <taxon>Trichinellidae</taxon>
        <taxon>Trichinella</taxon>
    </lineage>
</organism>
<proteinExistence type="predicted"/>
<keyword evidence="5" id="KW-1185">Reference proteome</keyword>
<dbReference type="EMBL" id="JYDW01000251">
    <property type="protein sequence ID" value="KRZ50740.1"/>
    <property type="molecule type" value="Genomic_DNA"/>
</dbReference>
<reference evidence="4 5" key="1">
    <citation type="submission" date="2015-05" db="EMBL/GenBank/DDBJ databases">
        <title>Evolution of Trichinella species and genotypes.</title>
        <authorList>
            <person name="Korhonen P.K."/>
            <person name="Edoardo P."/>
            <person name="Giuseppe L.R."/>
            <person name="Gasser R.B."/>
        </authorList>
    </citation>
    <scope>NUCLEOTIDE SEQUENCE [LARGE SCALE GENOMIC DNA]</scope>
    <source>
        <strain evidence="4">ISS10</strain>
    </source>
</reference>
<comment type="caution">
    <text evidence="4">The sequence shown here is derived from an EMBL/GenBank/DDBJ whole genome shotgun (WGS) entry which is preliminary data.</text>
</comment>
<dbReference type="PROSITE" id="PS50082">
    <property type="entry name" value="WD_REPEATS_2"/>
    <property type="match status" value="4"/>
</dbReference>
<feature type="repeat" description="WD" evidence="3">
    <location>
        <begin position="187"/>
        <end position="224"/>
    </location>
</feature>
<dbReference type="SMART" id="SM00320">
    <property type="entry name" value="WD40"/>
    <property type="match status" value="4"/>
</dbReference>
<feature type="non-terminal residue" evidence="4">
    <location>
        <position position="1"/>
    </location>
</feature>
<dbReference type="Proteomes" id="UP000054721">
    <property type="component" value="Unassembled WGS sequence"/>
</dbReference>
<evidence type="ECO:0000313" key="4">
    <source>
        <dbReference type="EMBL" id="KRZ50740.1"/>
    </source>
</evidence>
<accession>A0A0V1KTV6</accession>
<dbReference type="Gene3D" id="2.130.10.10">
    <property type="entry name" value="YVTN repeat-like/Quinoprotein amine dehydrogenase"/>
    <property type="match status" value="1"/>
</dbReference>
<dbReference type="SUPFAM" id="SSF50978">
    <property type="entry name" value="WD40 repeat-like"/>
    <property type="match status" value="1"/>
</dbReference>
<dbReference type="Pfam" id="PF00400">
    <property type="entry name" value="WD40"/>
    <property type="match status" value="4"/>
</dbReference>
<feature type="repeat" description="WD" evidence="3">
    <location>
        <begin position="161"/>
        <end position="187"/>
    </location>
</feature>
<gene>
    <name evidence="4" type="ORF">T02_15797</name>
</gene>
<protein>
    <submittedName>
        <fullName evidence="4">mRNA export factor</fullName>
    </submittedName>
</protein>
<sequence length="484" mass="54519">LTFDEITITVWKIDDSTKKETEDNKTYELKKETGKAVFCFKIFFDLCLSIMFSSLTSSALRPTSTPFAAAAALSSSAGAHNPNKDFEVVQPPDDTVQALKFSPPALAQNFLVSGSWDNVLRVWEVKQDGSTEPKAEQRIQGPVMQVDWSDVKHSLFCNIQDGTKIFVASADRQVRVWDVSSNQVATIGQHDQTVSTCNWVHSPTYSCLITGSWDKTVKFWDMRTPNTPAGVVTMPERVYFVDVLYPMGVACLANREIKIYKLDGQPVEVKSMESPLKYQTRCVSIFKDKTNGAPVGYAVGSLEGRVAIQYVETVDPKANFTFKCHRSPELVNGFQEIYSVNDVAFHPQHGTLATVGSDGRYSFWDKDARTKLKMSEKLQNSITRCCFNKTGDIFAYAVGYDWSKGHEFHNPQTKNYIFLHACFEDLKPRMTKSNCFLNVQKIIEISTFGVREGNFHSADDRTAAHFDDKLAFESFKLFQKQANN</sequence>
<dbReference type="PROSITE" id="PS00678">
    <property type="entry name" value="WD_REPEATS_1"/>
    <property type="match status" value="2"/>
</dbReference>
<dbReference type="PRINTS" id="PR00320">
    <property type="entry name" value="GPROTEINBRPT"/>
</dbReference>
<evidence type="ECO:0000313" key="5">
    <source>
        <dbReference type="Proteomes" id="UP000054721"/>
    </source>
</evidence>
<dbReference type="InterPro" id="IPR001680">
    <property type="entry name" value="WD40_rpt"/>
</dbReference>
<evidence type="ECO:0000256" key="1">
    <source>
        <dbReference type="ARBA" id="ARBA00022574"/>
    </source>
</evidence>
<evidence type="ECO:0000256" key="2">
    <source>
        <dbReference type="ARBA" id="ARBA00022737"/>
    </source>
</evidence>
<keyword evidence="1 3" id="KW-0853">WD repeat</keyword>
<dbReference type="InterPro" id="IPR019775">
    <property type="entry name" value="WD40_repeat_CS"/>
</dbReference>
<keyword evidence="2" id="KW-0677">Repeat</keyword>
<dbReference type="InterPro" id="IPR020472">
    <property type="entry name" value="WD40_PAC1"/>
</dbReference>
<evidence type="ECO:0000256" key="3">
    <source>
        <dbReference type="PROSITE-ProRule" id="PRU00221"/>
    </source>
</evidence>
<dbReference type="PANTHER" id="PTHR10971">
    <property type="entry name" value="MRNA EXPORT FACTOR AND BUB3"/>
    <property type="match status" value="1"/>
</dbReference>
<dbReference type="InterPro" id="IPR015943">
    <property type="entry name" value="WD40/YVTN_repeat-like_dom_sf"/>
</dbReference>
<feature type="repeat" description="WD" evidence="3">
    <location>
        <begin position="89"/>
        <end position="133"/>
    </location>
</feature>
<name>A0A0V1KTV6_9BILA</name>
<dbReference type="OrthoDB" id="256303at2759"/>
<feature type="repeat" description="WD" evidence="3">
    <location>
        <begin position="340"/>
        <end position="374"/>
    </location>
</feature>
<dbReference type="AlphaFoldDB" id="A0A0V1KTV6"/>